<evidence type="ECO:0000313" key="2">
    <source>
        <dbReference type="EMBL" id="KKK85757.1"/>
    </source>
</evidence>
<evidence type="ECO:0000256" key="1">
    <source>
        <dbReference type="SAM" id="Phobius"/>
    </source>
</evidence>
<feature type="transmembrane region" description="Helical" evidence="1">
    <location>
        <begin position="148"/>
        <end position="170"/>
    </location>
</feature>
<protein>
    <submittedName>
        <fullName evidence="2">Uncharacterized protein</fullName>
    </submittedName>
</protein>
<dbReference type="AlphaFoldDB" id="A0A0F8YWC9"/>
<accession>A0A0F8YWC9</accession>
<feature type="transmembrane region" description="Helical" evidence="1">
    <location>
        <begin position="7"/>
        <end position="31"/>
    </location>
</feature>
<feature type="transmembrane region" description="Helical" evidence="1">
    <location>
        <begin position="99"/>
        <end position="120"/>
    </location>
</feature>
<organism evidence="2">
    <name type="scientific">marine sediment metagenome</name>
    <dbReference type="NCBI Taxonomy" id="412755"/>
    <lineage>
        <taxon>unclassified sequences</taxon>
        <taxon>metagenomes</taxon>
        <taxon>ecological metagenomes</taxon>
    </lineage>
</organism>
<name>A0A0F8YWC9_9ZZZZ</name>
<dbReference type="EMBL" id="LAZR01051159">
    <property type="protein sequence ID" value="KKK85757.1"/>
    <property type="molecule type" value="Genomic_DNA"/>
</dbReference>
<comment type="caution">
    <text evidence="2">The sequence shown here is derived from an EMBL/GenBank/DDBJ whole genome shotgun (WGS) entry which is preliminary data.</text>
</comment>
<keyword evidence="1" id="KW-0812">Transmembrane</keyword>
<reference evidence="2" key="1">
    <citation type="journal article" date="2015" name="Nature">
        <title>Complex archaea that bridge the gap between prokaryotes and eukaryotes.</title>
        <authorList>
            <person name="Spang A."/>
            <person name="Saw J.H."/>
            <person name="Jorgensen S.L."/>
            <person name="Zaremba-Niedzwiedzka K."/>
            <person name="Martijn J."/>
            <person name="Lind A.E."/>
            <person name="van Eijk R."/>
            <person name="Schleper C."/>
            <person name="Guy L."/>
            <person name="Ettema T.J."/>
        </authorList>
    </citation>
    <scope>NUCLEOTIDE SEQUENCE</scope>
</reference>
<sequence length="176" mass="19104">MNNKGGILSIIVWLASVVVIILILAAFVFFFDVTTTALLDAGAIIDSSVVNLTDATQKTMVPINLGMRSLTWISFLLITVLAFGILVENFYIRQHPILFFVHILIIFLGIIAAISISNFYEIFLNDPLLGGTLSEFTAASFTALNLPYWVAVIGIIGLIFSILSITISVTSSEVSS</sequence>
<keyword evidence="1" id="KW-0472">Membrane</keyword>
<gene>
    <name evidence="2" type="ORF">LCGC14_2770100</name>
</gene>
<feature type="transmembrane region" description="Helical" evidence="1">
    <location>
        <begin position="69"/>
        <end position="87"/>
    </location>
</feature>
<proteinExistence type="predicted"/>
<keyword evidence="1" id="KW-1133">Transmembrane helix</keyword>